<dbReference type="SUPFAM" id="SSF111126">
    <property type="entry name" value="Ligand-binding domain in the NO signalling and Golgi transport"/>
    <property type="match status" value="1"/>
</dbReference>
<dbReference type="OrthoDB" id="7266652at2"/>
<organism evidence="2 3">
    <name type="scientific">Lutibacter flavus</name>
    <dbReference type="NCBI Taxonomy" id="691689"/>
    <lineage>
        <taxon>Bacteria</taxon>
        <taxon>Pseudomonadati</taxon>
        <taxon>Bacteroidota</taxon>
        <taxon>Flavobacteriia</taxon>
        <taxon>Flavobacteriales</taxon>
        <taxon>Flavobacteriaceae</taxon>
        <taxon>Lutibacter</taxon>
    </lineage>
</organism>
<accession>A0A238XN04</accession>
<evidence type="ECO:0000313" key="3">
    <source>
        <dbReference type="Proteomes" id="UP000198412"/>
    </source>
</evidence>
<keyword evidence="3" id="KW-1185">Reference proteome</keyword>
<gene>
    <name evidence="2" type="ORF">SAMN04488111_1938</name>
</gene>
<dbReference type="Proteomes" id="UP000198412">
    <property type="component" value="Unassembled WGS sequence"/>
</dbReference>
<dbReference type="EMBL" id="FZNX01000003">
    <property type="protein sequence ID" value="SNR59968.1"/>
    <property type="molecule type" value="Genomic_DNA"/>
</dbReference>
<protein>
    <submittedName>
        <fullName evidence="2">Haem-NO-binding</fullName>
    </submittedName>
</protein>
<dbReference type="InterPro" id="IPR038158">
    <property type="entry name" value="H-NOX_domain_sf"/>
</dbReference>
<dbReference type="Gene3D" id="3.90.1520.10">
    <property type="entry name" value="H-NOX domain"/>
    <property type="match status" value="1"/>
</dbReference>
<dbReference type="AlphaFoldDB" id="A0A238XN04"/>
<evidence type="ECO:0000313" key="2">
    <source>
        <dbReference type="EMBL" id="SNR59968.1"/>
    </source>
</evidence>
<dbReference type="GO" id="GO:0020037">
    <property type="term" value="F:heme binding"/>
    <property type="evidence" value="ECO:0007669"/>
    <property type="project" value="InterPro"/>
</dbReference>
<dbReference type="Pfam" id="PF07700">
    <property type="entry name" value="HNOB"/>
    <property type="match status" value="1"/>
</dbReference>
<evidence type="ECO:0000259" key="1">
    <source>
        <dbReference type="Pfam" id="PF07700"/>
    </source>
</evidence>
<dbReference type="RefSeq" id="WP_089378243.1">
    <property type="nucleotide sequence ID" value="NZ_FZNX01000003.1"/>
</dbReference>
<proteinExistence type="predicted"/>
<name>A0A238XN04_9FLAO</name>
<sequence length="182" mass="21257">MKGIVFTEFLEMVEETFGLETVDYIIYKSELKSKGVYTSIGTYDFGEMLSLISNLSEKVNVPVQDLIYAYGLYFFKVLHSNHPDIIKYYKTPMDLLESIENHIHVEVRKLYPGAELPTFKIKRKDNESLEMIYYSDRGLYMFAKALIEKTFEHYGKNFNLTLELLKEDGTEVRFLISEPNGK</sequence>
<reference evidence="3" key="1">
    <citation type="submission" date="2017-06" db="EMBL/GenBank/DDBJ databases">
        <authorList>
            <person name="Varghese N."/>
            <person name="Submissions S."/>
        </authorList>
    </citation>
    <scope>NUCLEOTIDE SEQUENCE [LARGE SCALE GENOMIC DNA]</scope>
    <source>
        <strain evidence="3">DSM 27993</strain>
    </source>
</reference>
<dbReference type="InterPro" id="IPR011644">
    <property type="entry name" value="Heme_NO-bd"/>
</dbReference>
<feature type="domain" description="Heme NO-binding" evidence="1">
    <location>
        <begin position="2"/>
        <end position="160"/>
    </location>
</feature>
<dbReference type="InterPro" id="IPR024096">
    <property type="entry name" value="NO_sig/Golgi_transp_ligand-bd"/>
</dbReference>